<dbReference type="GO" id="GO:0000166">
    <property type="term" value="F:nucleotide binding"/>
    <property type="evidence" value="ECO:0007669"/>
    <property type="project" value="UniProtKB-KW"/>
</dbReference>
<evidence type="ECO:0000259" key="6">
    <source>
        <dbReference type="Pfam" id="PF18052"/>
    </source>
</evidence>
<dbReference type="PANTHER" id="PTHR33377:SF115">
    <property type="entry name" value="OS05G0533301 PROTEIN"/>
    <property type="match status" value="1"/>
</dbReference>
<evidence type="ECO:0000256" key="3">
    <source>
        <dbReference type="ARBA" id="ARBA00022737"/>
    </source>
</evidence>
<proteinExistence type="inferred from homology"/>
<comment type="similarity">
    <text evidence="1">Belongs to the disease resistance NB-LRR family.</text>
</comment>
<evidence type="ECO:0000256" key="4">
    <source>
        <dbReference type="ARBA" id="ARBA00022741"/>
    </source>
</evidence>
<reference evidence="7" key="1">
    <citation type="submission" date="2015-04" db="UniProtKB">
        <authorList>
            <consortium name="EnsemblPlants"/>
        </authorList>
    </citation>
    <scope>IDENTIFICATION</scope>
</reference>
<evidence type="ECO:0000256" key="5">
    <source>
        <dbReference type="ARBA" id="ARBA00022821"/>
    </source>
</evidence>
<dbReference type="EnsemblPlants" id="OMERI05G21290.1">
    <property type="protein sequence ID" value="OMERI05G21290.1"/>
    <property type="gene ID" value="OMERI05G21290"/>
</dbReference>
<reference evidence="7" key="2">
    <citation type="submission" date="2018-05" db="EMBL/GenBank/DDBJ databases">
        <title>OmerRS3 (Oryza meridionalis Reference Sequence Version 3).</title>
        <authorList>
            <person name="Zhang J."/>
            <person name="Kudrna D."/>
            <person name="Lee S."/>
            <person name="Talag J."/>
            <person name="Welchert J."/>
            <person name="Wing R.A."/>
        </authorList>
    </citation>
    <scope>NUCLEOTIDE SEQUENCE [LARGE SCALE GENOMIC DNA]</scope>
    <source>
        <strain evidence="7">cv. OR44</strain>
    </source>
</reference>
<evidence type="ECO:0000256" key="2">
    <source>
        <dbReference type="ARBA" id="ARBA00022614"/>
    </source>
</evidence>
<sequence>MSVYKSSYCKNLFEAFEGACYKYFEMQVQIAPGLGLVSSRCSQLLIDDGDGSLPAAMSNFSGSGHRCAAVASQRLARQQVQLGGILELETLEVKRNTHTSVSVCGTLGEIKMSISRSQLMEMFISAAIGDLISRSMSFIAGKYCNCNQATAEENLQRLRQLLMRISTIVEEAEGRHVRNQGMLQQLKILRDEMLKGCYLLDNFRYRAIQDKAKDDEVSHSFALSRFNPAKRLRFPTSKPQQSIFSGGEVEDLQKMVHRLEILIADMKEFIAFLVQYRPMYRQPYSIHLFGQVYVQSTYGT</sequence>
<keyword evidence="3" id="KW-0677">Repeat</keyword>
<keyword evidence="4" id="KW-0547">Nucleotide-binding</keyword>
<keyword evidence="5" id="KW-0611">Plant defense</keyword>
<dbReference type="Gramene" id="OMERI05G21290.1">
    <property type="protein sequence ID" value="OMERI05G21290.1"/>
    <property type="gene ID" value="OMERI05G21290"/>
</dbReference>
<dbReference type="PANTHER" id="PTHR33377">
    <property type="entry name" value="OS10G0134700 PROTEIN-RELATED"/>
    <property type="match status" value="1"/>
</dbReference>
<accession>A0A0E0DU73</accession>
<organism evidence="7">
    <name type="scientific">Oryza meridionalis</name>
    <dbReference type="NCBI Taxonomy" id="40149"/>
    <lineage>
        <taxon>Eukaryota</taxon>
        <taxon>Viridiplantae</taxon>
        <taxon>Streptophyta</taxon>
        <taxon>Embryophyta</taxon>
        <taxon>Tracheophyta</taxon>
        <taxon>Spermatophyta</taxon>
        <taxon>Magnoliopsida</taxon>
        <taxon>Liliopsida</taxon>
        <taxon>Poales</taxon>
        <taxon>Poaceae</taxon>
        <taxon>BOP clade</taxon>
        <taxon>Oryzoideae</taxon>
        <taxon>Oryzeae</taxon>
        <taxon>Oryzinae</taxon>
        <taxon>Oryza</taxon>
    </lineage>
</organism>
<evidence type="ECO:0000313" key="7">
    <source>
        <dbReference type="EnsemblPlants" id="OMERI05G21290.1"/>
    </source>
</evidence>
<dbReference type="Pfam" id="PF18052">
    <property type="entry name" value="Rx_N"/>
    <property type="match status" value="1"/>
</dbReference>
<dbReference type="STRING" id="40149.A0A0E0DU73"/>
<dbReference type="InterPro" id="IPR041118">
    <property type="entry name" value="Rx_N"/>
</dbReference>
<evidence type="ECO:0000256" key="1">
    <source>
        <dbReference type="ARBA" id="ARBA00008894"/>
    </source>
</evidence>
<evidence type="ECO:0000313" key="8">
    <source>
        <dbReference type="Proteomes" id="UP000008021"/>
    </source>
</evidence>
<keyword evidence="2" id="KW-0433">Leucine-rich repeat</keyword>
<feature type="domain" description="Disease resistance N-terminal" evidence="6">
    <location>
        <begin position="128"/>
        <end position="218"/>
    </location>
</feature>
<protein>
    <recommendedName>
        <fullName evidence="6">Disease resistance N-terminal domain-containing protein</fullName>
    </recommendedName>
</protein>
<keyword evidence="8" id="KW-1185">Reference proteome</keyword>
<dbReference type="Proteomes" id="UP000008021">
    <property type="component" value="Chromosome 5"/>
</dbReference>
<name>A0A0E0DU73_9ORYZ</name>
<dbReference type="HOGENOM" id="CLU_928675_0_0_1"/>
<dbReference type="AlphaFoldDB" id="A0A0E0DU73"/>
<dbReference type="GO" id="GO:0006952">
    <property type="term" value="P:defense response"/>
    <property type="evidence" value="ECO:0007669"/>
    <property type="project" value="UniProtKB-KW"/>
</dbReference>